<sequence length="235" mass="24681">MLSSKPAVICEEDEAAIVHTVIIALTQGGVFRFVPFAVNASVGDAVTFLWNAKDHTVTKVSALEICSKASDASFAAVERNAPFMFTQVVNDTDPMFFYSGTPSNCEKGIPPGMRSAVSNSSDMAAMAAYANTQTSGNHKAASANWGQNIDLAPLPDWSHALVMYTRSFLRANPGTLKVDGSKGAAPRKSNGGAVPTAASSVLLGAAVIAAPSSRSEYTPKLARSFPSRPETDPHD</sequence>
<feature type="region of interest" description="Disordered" evidence="1">
    <location>
        <begin position="175"/>
        <end position="195"/>
    </location>
</feature>
<dbReference type="Gene3D" id="2.60.40.420">
    <property type="entry name" value="Cupredoxins - blue copper proteins"/>
    <property type="match status" value="1"/>
</dbReference>
<keyword evidence="3" id="KW-1185">Reference proteome</keyword>
<comment type="caution">
    <text evidence="2">The sequence shown here is derived from an EMBL/GenBank/DDBJ whole genome shotgun (WGS) entry which is preliminary data.</text>
</comment>
<dbReference type="Proteomes" id="UP000230002">
    <property type="component" value="Unassembled WGS sequence"/>
</dbReference>
<organism evidence="2 3">
    <name type="scientific">Ganoderma sinense ZZ0214-1</name>
    <dbReference type="NCBI Taxonomy" id="1077348"/>
    <lineage>
        <taxon>Eukaryota</taxon>
        <taxon>Fungi</taxon>
        <taxon>Dikarya</taxon>
        <taxon>Basidiomycota</taxon>
        <taxon>Agaricomycotina</taxon>
        <taxon>Agaricomycetes</taxon>
        <taxon>Polyporales</taxon>
        <taxon>Polyporaceae</taxon>
        <taxon>Ganoderma</taxon>
    </lineage>
</organism>
<proteinExistence type="predicted"/>
<evidence type="ECO:0000313" key="2">
    <source>
        <dbReference type="EMBL" id="PIL33101.1"/>
    </source>
</evidence>
<reference evidence="2 3" key="1">
    <citation type="journal article" date="2015" name="Sci. Rep.">
        <title>Chromosome-level genome map provides insights into diverse defense mechanisms in the medicinal fungus Ganoderma sinense.</title>
        <authorList>
            <person name="Zhu Y."/>
            <person name="Xu J."/>
            <person name="Sun C."/>
            <person name="Zhou S."/>
            <person name="Xu H."/>
            <person name="Nelson D.R."/>
            <person name="Qian J."/>
            <person name="Song J."/>
            <person name="Luo H."/>
            <person name="Xiang L."/>
            <person name="Li Y."/>
            <person name="Xu Z."/>
            <person name="Ji A."/>
            <person name="Wang L."/>
            <person name="Lu S."/>
            <person name="Hayward A."/>
            <person name="Sun W."/>
            <person name="Li X."/>
            <person name="Schwartz D.C."/>
            <person name="Wang Y."/>
            <person name="Chen S."/>
        </authorList>
    </citation>
    <scope>NUCLEOTIDE SEQUENCE [LARGE SCALE GENOMIC DNA]</scope>
    <source>
        <strain evidence="2 3">ZZ0214-1</strain>
    </source>
</reference>
<evidence type="ECO:0000256" key="1">
    <source>
        <dbReference type="SAM" id="MobiDB-lite"/>
    </source>
</evidence>
<dbReference type="OrthoDB" id="1921208at2759"/>
<dbReference type="AlphaFoldDB" id="A0A2G8SH77"/>
<feature type="region of interest" description="Disordered" evidence="1">
    <location>
        <begin position="213"/>
        <end position="235"/>
    </location>
</feature>
<accession>A0A2G8SH77</accession>
<dbReference type="PANTHER" id="PTHR34883">
    <property type="entry name" value="SERINE-RICH PROTEIN, PUTATIVE-RELATED-RELATED"/>
    <property type="match status" value="1"/>
</dbReference>
<gene>
    <name evidence="2" type="ORF">GSI_04550</name>
</gene>
<evidence type="ECO:0000313" key="3">
    <source>
        <dbReference type="Proteomes" id="UP000230002"/>
    </source>
</evidence>
<evidence type="ECO:0008006" key="4">
    <source>
        <dbReference type="Google" id="ProtNLM"/>
    </source>
</evidence>
<dbReference type="InterPro" id="IPR052953">
    <property type="entry name" value="Ser-rich/MCO-related"/>
</dbReference>
<dbReference type="InterPro" id="IPR008972">
    <property type="entry name" value="Cupredoxin"/>
</dbReference>
<dbReference type="PANTHER" id="PTHR34883:SF15">
    <property type="entry name" value="EXTRACELLULAR SERINE-RICH PROTEIN"/>
    <property type="match status" value="1"/>
</dbReference>
<dbReference type="EMBL" id="AYKW01000008">
    <property type="protein sequence ID" value="PIL33101.1"/>
    <property type="molecule type" value="Genomic_DNA"/>
</dbReference>
<name>A0A2G8SH77_9APHY</name>
<dbReference type="SUPFAM" id="SSF49503">
    <property type="entry name" value="Cupredoxins"/>
    <property type="match status" value="1"/>
</dbReference>
<dbReference type="STRING" id="1077348.A0A2G8SH77"/>
<protein>
    <recommendedName>
        <fullName evidence="4">Phytocyanin domain-containing protein</fullName>
    </recommendedName>
</protein>